<dbReference type="SUPFAM" id="SSF51735">
    <property type="entry name" value="NAD(P)-binding Rossmann-fold domains"/>
    <property type="match status" value="1"/>
</dbReference>
<dbReference type="SUPFAM" id="SSF50129">
    <property type="entry name" value="GroES-like"/>
    <property type="match status" value="1"/>
</dbReference>
<feature type="domain" description="Alcohol dehydrogenase-like N-terminal" evidence="4">
    <location>
        <begin position="216"/>
        <end position="249"/>
    </location>
</feature>
<dbReference type="AlphaFoldDB" id="A0A9W9ABJ4"/>
<keyword evidence="1" id="KW-0479">Metal-binding</keyword>
<reference evidence="5" key="1">
    <citation type="submission" date="2022-08" db="EMBL/GenBank/DDBJ databases">
        <title>A Global Phylogenomic Analysis of the Shiitake Genus Lentinula.</title>
        <authorList>
            <consortium name="DOE Joint Genome Institute"/>
            <person name="Sierra-Patev S."/>
            <person name="Min B."/>
            <person name="Naranjo-Ortiz M."/>
            <person name="Looney B."/>
            <person name="Konkel Z."/>
            <person name="Slot J.C."/>
            <person name="Sakamoto Y."/>
            <person name="Steenwyk J.L."/>
            <person name="Rokas A."/>
            <person name="Carro J."/>
            <person name="Camarero S."/>
            <person name="Ferreira P."/>
            <person name="Molpeceres G."/>
            <person name="Ruiz-Duenas F.J."/>
            <person name="Serrano A."/>
            <person name="Henrissat B."/>
            <person name="Drula E."/>
            <person name="Hughes K.W."/>
            <person name="Mata J.L."/>
            <person name="Ishikawa N.K."/>
            <person name="Vargas-Isla R."/>
            <person name="Ushijima S."/>
            <person name="Smith C.A."/>
            <person name="Ahrendt S."/>
            <person name="Andreopoulos W."/>
            <person name="He G."/>
            <person name="Labutti K."/>
            <person name="Lipzen A."/>
            <person name="Ng V."/>
            <person name="Riley R."/>
            <person name="Sandor L."/>
            <person name="Barry K."/>
            <person name="Martinez A.T."/>
            <person name="Xiao Y."/>
            <person name="Gibbons J.G."/>
            <person name="Terashima K."/>
            <person name="Grigoriev I.V."/>
            <person name="Hibbett D.S."/>
        </authorList>
    </citation>
    <scope>NUCLEOTIDE SEQUENCE</scope>
    <source>
        <strain evidence="5">JLM2183</strain>
    </source>
</reference>
<dbReference type="GO" id="GO:0008270">
    <property type="term" value="F:zinc ion binding"/>
    <property type="evidence" value="ECO:0007669"/>
    <property type="project" value="InterPro"/>
</dbReference>
<accession>A0A9W9ABJ4</accession>
<dbReference type="PROSITE" id="PS00059">
    <property type="entry name" value="ADH_ZINC"/>
    <property type="match status" value="1"/>
</dbReference>
<keyword evidence="2" id="KW-0862">Zinc</keyword>
<gene>
    <name evidence="5" type="ORF">J3R30DRAFT_3403824</name>
</gene>
<evidence type="ECO:0000256" key="1">
    <source>
        <dbReference type="ARBA" id="ARBA00022723"/>
    </source>
</evidence>
<keyword evidence="6" id="KW-1185">Reference proteome</keyword>
<protein>
    <recommendedName>
        <fullName evidence="4">Alcohol dehydrogenase-like N-terminal domain-containing protein</fullName>
    </recommendedName>
</protein>
<evidence type="ECO:0000313" key="6">
    <source>
        <dbReference type="Proteomes" id="UP001150266"/>
    </source>
</evidence>
<dbReference type="Pfam" id="PF08240">
    <property type="entry name" value="ADH_N"/>
    <property type="match status" value="1"/>
</dbReference>
<name>A0A9W9ABJ4_9AGAR</name>
<evidence type="ECO:0000256" key="2">
    <source>
        <dbReference type="ARBA" id="ARBA00022833"/>
    </source>
</evidence>
<evidence type="ECO:0000313" key="5">
    <source>
        <dbReference type="EMBL" id="KAJ4478961.1"/>
    </source>
</evidence>
<dbReference type="Gene3D" id="3.40.50.720">
    <property type="entry name" value="NAD(P)-binding Rossmann-like Domain"/>
    <property type="match status" value="2"/>
</dbReference>
<comment type="caution">
    <text evidence="5">The sequence shown here is derived from an EMBL/GenBank/DDBJ whole genome shotgun (WGS) entry which is preliminary data.</text>
</comment>
<dbReference type="InterPro" id="IPR002328">
    <property type="entry name" value="ADH_Zn_CS"/>
</dbReference>
<dbReference type="Proteomes" id="UP001150266">
    <property type="component" value="Unassembled WGS sequence"/>
</dbReference>
<dbReference type="InterPro" id="IPR013154">
    <property type="entry name" value="ADH-like_N"/>
</dbReference>
<evidence type="ECO:0000256" key="3">
    <source>
        <dbReference type="ARBA" id="ARBA00023002"/>
    </source>
</evidence>
<proteinExistence type="predicted"/>
<sequence length="456" mass="50640">MTRNASTTLSPSRLSPTIPAASRNQDVRAYYRETLYSLQILLELGPLPFRLSATSLNPEVMTWPFPGGIVSVSSTYVPSLNLSEDSQLIPRKKFKAVWAYHQHSIQSYVIIHDGEVSRLKFYGENPGYADEMVIYSQRACLQQIHRNIVVPYGAWSRAAIFKARRMFQHAFQHNQIYTMSKEVKAWGASSPKKTESITITRRAPDDEDVAIDIKFAVFGHEIAGVINAVGQNVTKFKVGDHVGQYCLSGAVLTYSSKDPNDGTITQGGYSNIPLEKAAPLMCADITLYSPLNHSNAGPGKRAGIVGFGGLGHMGVKLANKKELALRLGADNYIATNETDVFSKLSRKFDLIINAVSAKTQQMLDFCGEKQIFLEIETIPASYINEAYERVLKSQTLGRLPTDLIYGNAELLALDLKAVAGIQLCLKRVEAPLHFVLSHDSFTSYARFQVMYSTWLR</sequence>
<dbReference type="Gene3D" id="3.90.180.10">
    <property type="entry name" value="Medium-chain alcohol dehydrogenases, catalytic domain"/>
    <property type="match status" value="3"/>
</dbReference>
<dbReference type="InterPro" id="IPR036291">
    <property type="entry name" value="NAD(P)-bd_dom_sf"/>
</dbReference>
<dbReference type="PANTHER" id="PTHR42683">
    <property type="entry name" value="ALDEHYDE REDUCTASE"/>
    <property type="match status" value="1"/>
</dbReference>
<dbReference type="EMBL" id="JAOTPV010000008">
    <property type="protein sequence ID" value="KAJ4478961.1"/>
    <property type="molecule type" value="Genomic_DNA"/>
</dbReference>
<organism evidence="5 6">
    <name type="scientific">Lentinula aciculospora</name>
    <dbReference type="NCBI Taxonomy" id="153920"/>
    <lineage>
        <taxon>Eukaryota</taxon>
        <taxon>Fungi</taxon>
        <taxon>Dikarya</taxon>
        <taxon>Basidiomycota</taxon>
        <taxon>Agaricomycotina</taxon>
        <taxon>Agaricomycetes</taxon>
        <taxon>Agaricomycetidae</taxon>
        <taxon>Agaricales</taxon>
        <taxon>Marasmiineae</taxon>
        <taxon>Omphalotaceae</taxon>
        <taxon>Lentinula</taxon>
    </lineage>
</organism>
<dbReference type="InterPro" id="IPR011032">
    <property type="entry name" value="GroES-like_sf"/>
</dbReference>
<evidence type="ECO:0000259" key="4">
    <source>
        <dbReference type="Pfam" id="PF08240"/>
    </source>
</evidence>
<dbReference type="OrthoDB" id="1879366at2759"/>
<dbReference type="GO" id="GO:0016616">
    <property type="term" value="F:oxidoreductase activity, acting on the CH-OH group of donors, NAD or NADP as acceptor"/>
    <property type="evidence" value="ECO:0007669"/>
    <property type="project" value="InterPro"/>
</dbReference>
<keyword evidence="3" id="KW-0560">Oxidoreductase</keyword>
<dbReference type="InterPro" id="IPR047109">
    <property type="entry name" value="CAD-like"/>
</dbReference>